<accession>A0A815H195</accession>
<keyword evidence="1" id="KW-0812">Transmembrane</keyword>
<evidence type="ECO:0000256" key="1">
    <source>
        <dbReference type="SAM" id="Phobius"/>
    </source>
</evidence>
<protein>
    <submittedName>
        <fullName evidence="2">Uncharacterized protein</fullName>
    </submittedName>
</protein>
<gene>
    <name evidence="2" type="ORF">KQP761_LOCUS6935</name>
    <name evidence="3" type="ORF">MBJ925_LOCUS34760</name>
</gene>
<evidence type="ECO:0000313" key="4">
    <source>
        <dbReference type="Proteomes" id="UP000663834"/>
    </source>
</evidence>
<dbReference type="EMBL" id="CAJNOW010002236">
    <property type="protein sequence ID" value="CAF1345041.1"/>
    <property type="molecule type" value="Genomic_DNA"/>
</dbReference>
<comment type="caution">
    <text evidence="2">The sequence shown here is derived from an EMBL/GenBank/DDBJ whole genome shotgun (WGS) entry which is preliminary data.</text>
</comment>
<dbReference type="AlphaFoldDB" id="A0A815H195"/>
<evidence type="ECO:0000313" key="2">
    <source>
        <dbReference type="EMBL" id="CAF1345041.1"/>
    </source>
</evidence>
<feature type="transmembrane region" description="Helical" evidence="1">
    <location>
        <begin position="161"/>
        <end position="179"/>
    </location>
</feature>
<dbReference type="Proteomes" id="UP000663824">
    <property type="component" value="Unassembled WGS sequence"/>
</dbReference>
<evidence type="ECO:0000313" key="3">
    <source>
        <dbReference type="EMBL" id="CAF2188775.1"/>
    </source>
</evidence>
<keyword evidence="1" id="KW-1133">Transmembrane helix</keyword>
<name>A0A815H195_9BILA</name>
<dbReference type="Proteomes" id="UP000663834">
    <property type="component" value="Unassembled WGS sequence"/>
</dbReference>
<sequence>MEICCTLYSSIVIMHEEMIDKFSCLKNLVDKFICGPCMCMWAWAPLIALTIWGLVSVDLYRKEQYEWSQYTNTSCRLLRYSYSVGSCEDYGEYRYSKYKCYYEQFDVGHYVSSGNYTYGTIRINESRQQHPNQQIGRTYQCFYKGVDATSVKWDVSTGRCFLIQFLIAVALFIINIRLIRCICSWQYKEYQ</sequence>
<proteinExistence type="predicted"/>
<reference evidence="2" key="1">
    <citation type="submission" date="2021-02" db="EMBL/GenBank/DDBJ databases">
        <authorList>
            <person name="Nowell W R."/>
        </authorList>
    </citation>
    <scope>NUCLEOTIDE SEQUENCE</scope>
</reference>
<dbReference type="OrthoDB" id="10381944at2759"/>
<dbReference type="EMBL" id="CAJNRE010019144">
    <property type="protein sequence ID" value="CAF2188775.1"/>
    <property type="molecule type" value="Genomic_DNA"/>
</dbReference>
<keyword evidence="1" id="KW-0472">Membrane</keyword>
<organism evidence="2 4">
    <name type="scientific">Rotaria magnacalcarata</name>
    <dbReference type="NCBI Taxonomy" id="392030"/>
    <lineage>
        <taxon>Eukaryota</taxon>
        <taxon>Metazoa</taxon>
        <taxon>Spiralia</taxon>
        <taxon>Gnathifera</taxon>
        <taxon>Rotifera</taxon>
        <taxon>Eurotatoria</taxon>
        <taxon>Bdelloidea</taxon>
        <taxon>Philodinida</taxon>
        <taxon>Philodinidae</taxon>
        <taxon>Rotaria</taxon>
    </lineage>
</organism>
<feature type="transmembrane region" description="Helical" evidence="1">
    <location>
        <begin position="32"/>
        <end position="55"/>
    </location>
</feature>